<evidence type="ECO:0000256" key="4">
    <source>
        <dbReference type="ARBA" id="ARBA00022975"/>
    </source>
</evidence>
<dbReference type="HAMAP" id="MF_01200_B">
    <property type="entry name" value="OMPdecase_type1_B"/>
    <property type="match status" value="1"/>
</dbReference>
<dbReference type="Pfam" id="PF00215">
    <property type="entry name" value="OMPdecase"/>
    <property type="match status" value="1"/>
</dbReference>
<dbReference type="SMART" id="SM00934">
    <property type="entry name" value="OMPdecase"/>
    <property type="match status" value="1"/>
</dbReference>
<evidence type="ECO:0000256" key="6">
    <source>
        <dbReference type="ARBA" id="ARBA00049157"/>
    </source>
</evidence>
<dbReference type="InterPro" id="IPR014732">
    <property type="entry name" value="OMPdecase"/>
</dbReference>
<evidence type="ECO:0000313" key="11">
    <source>
        <dbReference type="Proteomes" id="UP001597427"/>
    </source>
</evidence>
<dbReference type="Proteomes" id="UP001597427">
    <property type="component" value="Unassembled WGS sequence"/>
</dbReference>
<comment type="function">
    <text evidence="1 7">Catalyzes the decarboxylation of orotidine 5'-monophosphate (OMP) to uridine 5'-monophosphate (UMP).</text>
</comment>
<evidence type="ECO:0000256" key="1">
    <source>
        <dbReference type="ARBA" id="ARBA00002356"/>
    </source>
</evidence>
<evidence type="ECO:0000256" key="2">
    <source>
        <dbReference type="ARBA" id="ARBA00004861"/>
    </source>
</evidence>
<comment type="pathway">
    <text evidence="2 7 8">Pyrimidine metabolism; UMP biosynthesis via de novo pathway; UMP from orotate: step 2/2.</text>
</comment>
<evidence type="ECO:0000256" key="8">
    <source>
        <dbReference type="RuleBase" id="RU000512"/>
    </source>
</evidence>
<dbReference type="EC" id="4.1.1.23" evidence="7"/>
<dbReference type="InterPro" id="IPR013785">
    <property type="entry name" value="Aldolase_TIM"/>
</dbReference>
<dbReference type="NCBIfam" id="NF001273">
    <property type="entry name" value="PRK00230.1"/>
    <property type="match status" value="1"/>
</dbReference>
<feature type="binding site" evidence="7">
    <location>
        <position position="125"/>
    </location>
    <ligand>
        <name>substrate</name>
    </ligand>
</feature>
<dbReference type="CDD" id="cd04725">
    <property type="entry name" value="OMP_decarboxylase_like"/>
    <property type="match status" value="1"/>
</dbReference>
<evidence type="ECO:0000256" key="5">
    <source>
        <dbReference type="ARBA" id="ARBA00023239"/>
    </source>
</evidence>
<dbReference type="PANTHER" id="PTHR32119">
    <property type="entry name" value="OROTIDINE 5'-PHOSPHATE DECARBOXYLASE"/>
    <property type="match status" value="1"/>
</dbReference>
<dbReference type="PROSITE" id="PS00156">
    <property type="entry name" value="OMPDECASE"/>
    <property type="match status" value="1"/>
</dbReference>
<keyword evidence="5 7" id="KW-0456">Lyase</keyword>
<keyword evidence="4 7" id="KW-0665">Pyrimidine biosynthesis</keyword>
<dbReference type="InterPro" id="IPR018089">
    <property type="entry name" value="OMPdecase_AS"/>
</dbReference>
<evidence type="ECO:0000256" key="3">
    <source>
        <dbReference type="ARBA" id="ARBA00022793"/>
    </source>
</evidence>
<dbReference type="Gene3D" id="3.20.20.70">
    <property type="entry name" value="Aldolase class I"/>
    <property type="match status" value="1"/>
</dbReference>
<feature type="binding site" evidence="7">
    <location>
        <position position="187"/>
    </location>
    <ligand>
        <name>substrate</name>
    </ligand>
</feature>
<feature type="binding site" evidence="7">
    <location>
        <begin position="60"/>
        <end position="69"/>
    </location>
    <ligand>
        <name>substrate</name>
    </ligand>
</feature>
<feature type="binding site" evidence="7">
    <location>
        <position position="216"/>
    </location>
    <ligand>
        <name>substrate</name>
    </ligand>
</feature>
<organism evidence="10 11">
    <name type="scientific">Enterococcus camelliae</name>
    <dbReference type="NCBI Taxonomy" id="453959"/>
    <lineage>
        <taxon>Bacteria</taxon>
        <taxon>Bacillati</taxon>
        <taxon>Bacillota</taxon>
        <taxon>Bacilli</taxon>
        <taxon>Lactobacillales</taxon>
        <taxon>Enterococcaceae</taxon>
        <taxon>Enterococcus</taxon>
    </lineage>
</organism>
<dbReference type="NCBIfam" id="TIGR01740">
    <property type="entry name" value="pyrF"/>
    <property type="match status" value="1"/>
</dbReference>
<dbReference type="RefSeq" id="WP_379979353.1">
    <property type="nucleotide sequence ID" value="NZ_JBHUMO010000011.1"/>
</dbReference>
<dbReference type="InterPro" id="IPR001754">
    <property type="entry name" value="OMPdeCOase_dom"/>
</dbReference>
<dbReference type="EMBL" id="JBHUMO010000011">
    <property type="protein sequence ID" value="MFD2728191.1"/>
    <property type="molecule type" value="Genomic_DNA"/>
</dbReference>
<feature type="binding site" evidence="7">
    <location>
        <position position="10"/>
    </location>
    <ligand>
        <name>substrate</name>
    </ligand>
</feature>
<evidence type="ECO:0000259" key="9">
    <source>
        <dbReference type="SMART" id="SM00934"/>
    </source>
</evidence>
<comment type="similarity">
    <text evidence="7">Belongs to the OMP decarboxylase family. Type 1 subfamily.</text>
</comment>
<evidence type="ECO:0000313" key="10">
    <source>
        <dbReference type="EMBL" id="MFD2728191.1"/>
    </source>
</evidence>
<keyword evidence="11" id="KW-1185">Reference proteome</keyword>
<feature type="binding site" evidence="7">
    <location>
        <position position="217"/>
    </location>
    <ligand>
        <name>substrate</name>
    </ligand>
</feature>
<comment type="catalytic activity">
    <reaction evidence="6 7 8">
        <text>orotidine 5'-phosphate + H(+) = UMP + CO2</text>
        <dbReference type="Rhea" id="RHEA:11596"/>
        <dbReference type="ChEBI" id="CHEBI:15378"/>
        <dbReference type="ChEBI" id="CHEBI:16526"/>
        <dbReference type="ChEBI" id="CHEBI:57538"/>
        <dbReference type="ChEBI" id="CHEBI:57865"/>
        <dbReference type="EC" id="4.1.1.23"/>
    </reaction>
</comment>
<feature type="active site" description="Proton donor" evidence="7">
    <location>
        <position position="62"/>
    </location>
</feature>
<dbReference type="SUPFAM" id="SSF51366">
    <property type="entry name" value="Ribulose-phoshate binding barrel"/>
    <property type="match status" value="1"/>
</dbReference>
<sequence length="240" mass="26890">MNNQPIIALDFPDRLSMSHFFTFFPKQEKLFVKVGMELFYKEGPQVVEQLIDQGHSVFLDLKLHDIPHTVYRAMRNLGKLGVSITNVHASGGIEMMRAAKEGLLEGAQESGKKERPKLIAVTQLTSTSEEMMQKEQKIPLGLLECVLSYAQLTAKAGLDGVVCSALEAKDIHSQTHPDFICLTPGIRLIEDNNGDQKRVVTPDQARALTANYIVVGRPITKAQQPYEKYQQINQLWNGEK</sequence>
<feature type="domain" description="Orotidine 5'-phosphate decarboxylase" evidence="9">
    <location>
        <begin position="4"/>
        <end position="232"/>
    </location>
</feature>
<name>A0ABW5TGD9_9ENTE</name>
<feature type="binding site" evidence="7">
    <location>
        <position position="33"/>
    </location>
    <ligand>
        <name>substrate</name>
    </ligand>
</feature>
<gene>
    <name evidence="7 10" type="primary">pyrF</name>
    <name evidence="10" type="ORF">ACFSR0_01905</name>
</gene>
<dbReference type="PANTHER" id="PTHR32119:SF2">
    <property type="entry name" value="OROTIDINE 5'-PHOSPHATE DECARBOXYLASE"/>
    <property type="match status" value="1"/>
</dbReference>
<dbReference type="GO" id="GO:0004590">
    <property type="term" value="F:orotidine-5'-phosphate decarboxylase activity"/>
    <property type="evidence" value="ECO:0007669"/>
    <property type="project" value="UniProtKB-EC"/>
</dbReference>
<comment type="caution">
    <text evidence="10">The sequence shown here is derived from an EMBL/GenBank/DDBJ whole genome shotgun (WGS) entry which is preliminary data.</text>
</comment>
<protein>
    <recommendedName>
        <fullName evidence="7">Orotidine 5'-phosphate decarboxylase</fullName>
        <ecNumber evidence="7">4.1.1.23</ecNumber>
    </recommendedName>
    <alternativeName>
        <fullName evidence="7">OMP decarboxylase</fullName>
        <shortName evidence="7">OMPDCase</shortName>
        <shortName evidence="7">OMPdecase</shortName>
    </alternativeName>
</protein>
<reference evidence="11" key="1">
    <citation type="journal article" date="2019" name="Int. J. Syst. Evol. Microbiol.">
        <title>The Global Catalogue of Microorganisms (GCM) 10K type strain sequencing project: providing services to taxonomists for standard genome sequencing and annotation.</title>
        <authorList>
            <consortium name="The Broad Institute Genomics Platform"/>
            <consortium name="The Broad Institute Genome Sequencing Center for Infectious Disease"/>
            <person name="Wu L."/>
            <person name="Ma J."/>
        </authorList>
    </citation>
    <scope>NUCLEOTIDE SEQUENCE [LARGE SCALE GENOMIC DNA]</scope>
    <source>
        <strain evidence="11">TISTR 932</strain>
    </source>
</reference>
<dbReference type="InterPro" id="IPR047596">
    <property type="entry name" value="OMPdecase_bac"/>
</dbReference>
<accession>A0ABW5TGD9</accession>
<evidence type="ECO:0000256" key="7">
    <source>
        <dbReference type="HAMAP-Rule" id="MF_01200"/>
    </source>
</evidence>
<feature type="binding site" evidence="7">
    <location>
        <position position="196"/>
    </location>
    <ligand>
        <name>substrate</name>
    </ligand>
</feature>
<proteinExistence type="inferred from homology"/>
<keyword evidence="3 7" id="KW-0210">Decarboxylase</keyword>
<comment type="subunit">
    <text evidence="7">Homodimer.</text>
</comment>
<dbReference type="InterPro" id="IPR011060">
    <property type="entry name" value="RibuloseP-bd_barrel"/>
</dbReference>